<sequence length="210" mass="22905">MSLLDPLSALVTALKREHIIPDVLPDTFAPSLLFSIVYPNGREVLLGNEFTVDEAQDEPAISFAAMNMPVEQADSTEGEVGYTLAMLDPDAPSRAEPLYRSFRHWVVTGVKSPADSAVTAADSTALKTHSAATPYRPPGPRPGSGLHRYIFLLFQEPSPDFTIPEGASEYGTTLEERRSWNALDFARKHGLKLVGANFLLIRSAPAKPEQ</sequence>
<name>A0ACC1T835_9APHY</name>
<organism evidence="1 2">
    <name type="scientific">Phlebia brevispora</name>
    <dbReference type="NCBI Taxonomy" id="194682"/>
    <lineage>
        <taxon>Eukaryota</taxon>
        <taxon>Fungi</taxon>
        <taxon>Dikarya</taxon>
        <taxon>Basidiomycota</taxon>
        <taxon>Agaricomycotina</taxon>
        <taxon>Agaricomycetes</taxon>
        <taxon>Polyporales</taxon>
        <taxon>Meruliaceae</taxon>
        <taxon>Phlebia</taxon>
    </lineage>
</organism>
<keyword evidence="2" id="KW-1185">Reference proteome</keyword>
<accession>A0ACC1T835</accession>
<gene>
    <name evidence="1" type="ORF">NM688_g2653</name>
</gene>
<proteinExistence type="predicted"/>
<comment type="caution">
    <text evidence="1">The sequence shown here is derived from an EMBL/GenBank/DDBJ whole genome shotgun (WGS) entry which is preliminary data.</text>
</comment>
<protein>
    <submittedName>
        <fullName evidence="1">Uncharacterized protein</fullName>
    </submittedName>
</protein>
<reference evidence="1" key="1">
    <citation type="submission" date="2022-07" db="EMBL/GenBank/DDBJ databases">
        <title>Genome Sequence of Phlebia brevispora.</title>
        <authorList>
            <person name="Buettner E."/>
        </authorList>
    </citation>
    <scope>NUCLEOTIDE SEQUENCE</scope>
    <source>
        <strain evidence="1">MPL23</strain>
    </source>
</reference>
<evidence type="ECO:0000313" key="2">
    <source>
        <dbReference type="Proteomes" id="UP001148662"/>
    </source>
</evidence>
<dbReference type="EMBL" id="JANHOG010000343">
    <property type="protein sequence ID" value="KAJ3555308.1"/>
    <property type="molecule type" value="Genomic_DNA"/>
</dbReference>
<evidence type="ECO:0000313" key="1">
    <source>
        <dbReference type="EMBL" id="KAJ3555308.1"/>
    </source>
</evidence>
<dbReference type="Proteomes" id="UP001148662">
    <property type="component" value="Unassembled WGS sequence"/>
</dbReference>